<evidence type="ECO:0000313" key="5">
    <source>
        <dbReference type="Proteomes" id="UP000094296"/>
    </source>
</evidence>
<protein>
    <recommendedName>
        <fullName evidence="3">RCC1-like domain-containing protein</fullName>
    </recommendedName>
</protein>
<keyword evidence="1" id="KW-0677">Repeat</keyword>
<name>A0A1E5G4M9_9FIRM</name>
<dbReference type="Pfam" id="PF25390">
    <property type="entry name" value="WD40_RLD"/>
    <property type="match status" value="1"/>
</dbReference>
<dbReference type="STRING" id="766136.BHF68_00105"/>
<proteinExistence type="predicted"/>
<dbReference type="PROSITE" id="PS00626">
    <property type="entry name" value="RCC1_2"/>
    <property type="match status" value="1"/>
</dbReference>
<feature type="chain" id="PRO_5009177062" description="RCC1-like domain-containing protein" evidence="2">
    <location>
        <begin position="34"/>
        <end position="481"/>
    </location>
</feature>
<keyword evidence="2" id="KW-0732">Signal</keyword>
<keyword evidence="5" id="KW-1185">Reference proteome</keyword>
<dbReference type="AlphaFoldDB" id="A0A1E5G4M9"/>
<dbReference type="InterPro" id="IPR051625">
    <property type="entry name" value="Signaling_Regulatory_Domain"/>
</dbReference>
<dbReference type="SUPFAM" id="SSF50985">
    <property type="entry name" value="RCC1/BLIP-II"/>
    <property type="match status" value="1"/>
</dbReference>
<dbReference type="InterPro" id="IPR009091">
    <property type="entry name" value="RCC1/BLIP-II"/>
</dbReference>
<dbReference type="Pfam" id="PF00415">
    <property type="entry name" value="RCC1"/>
    <property type="match status" value="2"/>
</dbReference>
<dbReference type="Proteomes" id="UP000094296">
    <property type="component" value="Unassembled WGS sequence"/>
</dbReference>
<accession>A0A1E5G4M9</accession>
<organism evidence="4 5">
    <name type="scientific">Desulfuribacillus alkaliarsenatis</name>
    <dbReference type="NCBI Taxonomy" id="766136"/>
    <lineage>
        <taxon>Bacteria</taxon>
        <taxon>Bacillati</taxon>
        <taxon>Bacillota</taxon>
        <taxon>Desulfuribacillia</taxon>
        <taxon>Desulfuribacillales</taxon>
        <taxon>Desulfuribacillaceae</taxon>
        <taxon>Desulfuribacillus</taxon>
    </lineage>
</organism>
<dbReference type="InterPro" id="IPR058923">
    <property type="entry name" value="RCC1-like_dom"/>
</dbReference>
<comment type="caution">
    <text evidence="4">The sequence shown here is derived from an EMBL/GenBank/DDBJ whole genome shotgun (WGS) entry which is preliminary data.</text>
</comment>
<dbReference type="Gene3D" id="2.130.10.30">
    <property type="entry name" value="Regulator of chromosome condensation 1/beta-lactamase-inhibitor protein II"/>
    <property type="match status" value="2"/>
</dbReference>
<feature type="signal peptide" evidence="2">
    <location>
        <begin position="1"/>
        <end position="33"/>
    </location>
</feature>
<sequence>MRMNIVFKKKCMFMVTIALILAITISPLSSVFANGDIGSAAVYVANNNSYAVTAEGEVYSWGVNQHGKLGIGRDDLSDEGRAVIPEKIPNFTNVKTLATGSDHIIALKNDGTVWGWGRNNMGQLGQGHTEPHFISPVQISGLDNVKEIYAGNNFSMVVKTDGTVYSWGLQENGRLGQGEISENILVPTQIEGLTNVVSLAVGNGHVLALKENGTVWAWGETKLGKIGNGTVGVNKEDGEWSPVELASLQNIKTIIAGNEHSFAIDNKGQVFGWGNNHRGQLGIGDTEDRSTPVLVQPITDLAPKKLGVGGNFSFAILDDGSAWTWGDNGHGRLGAADQVSTDPAEAFSIVPVRVVNIEFTEGDYLEGVIQIASRNNHVVALLNDGTVVAWGANQHGQAGDGFTTPAQLEPALTEIPKLFTVKEVVIDNNDSAIAKEAQAGHQLPNTAGDNYNLLMVGTLLLVVAGTMSFWQKRKVASKELV</sequence>
<evidence type="ECO:0000256" key="1">
    <source>
        <dbReference type="ARBA" id="ARBA00022737"/>
    </source>
</evidence>
<dbReference type="InterPro" id="IPR000408">
    <property type="entry name" value="Reg_chr_condens"/>
</dbReference>
<reference evidence="4 5" key="1">
    <citation type="submission" date="2016-09" db="EMBL/GenBank/DDBJ databases">
        <title>Draft genome sequence for the type strain of Desulfuribacillus alkaliarsenatis AHT28, an obligately anaerobic, sulfidogenic bacterium isolated from Russian soda lake sediments.</title>
        <authorList>
            <person name="Abin C.A."/>
            <person name="Hollibaugh J.T."/>
        </authorList>
    </citation>
    <scope>NUCLEOTIDE SEQUENCE [LARGE SCALE GENOMIC DNA]</scope>
    <source>
        <strain evidence="4 5">AHT28</strain>
    </source>
</reference>
<gene>
    <name evidence="4" type="ORF">BHF68_00105</name>
</gene>
<evidence type="ECO:0000256" key="2">
    <source>
        <dbReference type="SAM" id="SignalP"/>
    </source>
</evidence>
<evidence type="ECO:0000313" key="4">
    <source>
        <dbReference type="EMBL" id="OEF98131.1"/>
    </source>
</evidence>
<evidence type="ECO:0000259" key="3">
    <source>
        <dbReference type="Pfam" id="PF25390"/>
    </source>
</evidence>
<dbReference type="EMBL" id="MIJE01000001">
    <property type="protein sequence ID" value="OEF98131.1"/>
    <property type="molecule type" value="Genomic_DNA"/>
</dbReference>
<feature type="domain" description="RCC1-like" evidence="3">
    <location>
        <begin position="187"/>
        <end position="417"/>
    </location>
</feature>
<dbReference type="PANTHER" id="PTHR22872:SF2">
    <property type="entry name" value="INHIBITOR OF BRUTON TYROSINE KINASE"/>
    <property type="match status" value="1"/>
</dbReference>
<dbReference type="RefSeq" id="WP_069641623.1">
    <property type="nucleotide sequence ID" value="NZ_MIJE01000001.1"/>
</dbReference>
<dbReference type="PANTHER" id="PTHR22872">
    <property type="entry name" value="BTK-BINDING PROTEIN-RELATED"/>
    <property type="match status" value="1"/>
</dbReference>
<dbReference type="PRINTS" id="PR00633">
    <property type="entry name" value="RCCNDNSATION"/>
</dbReference>
<dbReference type="OrthoDB" id="27389at2"/>
<dbReference type="PROSITE" id="PS50012">
    <property type="entry name" value="RCC1_3"/>
    <property type="match status" value="6"/>
</dbReference>